<protein>
    <recommendedName>
        <fullName evidence="4">HTH luxR-type domain-containing protein</fullName>
    </recommendedName>
</protein>
<evidence type="ECO:0000256" key="1">
    <source>
        <dbReference type="ARBA" id="ARBA00023015"/>
    </source>
</evidence>
<organism evidence="5 6">
    <name type="scientific">Paenibacillus radicis</name>
    <name type="common">ex Gao et al. 2016</name>
    <dbReference type="NCBI Taxonomy" id="1737354"/>
    <lineage>
        <taxon>Bacteria</taxon>
        <taxon>Bacillati</taxon>
        <taxon>Bacillota</taxon>
        <taxon>Bacilli</taxon>
        <taxon>Bacillales</taxon>
        <taxon>Paenibacillaceae</taxon>
        <taxon>Paenibacillus</taxon>
    </lineage>
</organism>
<evidence type="ECO:0000259" key="4">
    <source>
        <dbReference type="PROSITE" id="PS50043"/>
    </source>
</evidence>
<dbReference type="InterPro" id="IPR059106">
    <property type="entry name" value="WHD_MalT"/>
</dbReference>
<comment type="caution">
    <text evidence="5">The sequence shown here is derived from an EMBL/GenBank/DDBJ whole genome shotgun (WGS) entry which is preliminary data.</text>
</comment>
<dbReference type="GO" id="GO:0003677">
    <property type="term" value="F:DNA binding"/>
    <property type="evidence" value="ECO:0007669"/>
    <property type="project" value="UniProtKB-KW"/>
</dbReference>
<dbReference type="GO" id="GO:0006355">
    <property type="term" value="P:regulation of DNA-templated transcription"/>
    <property type="evidence" value="ECO:0007669"/>
    <property type="project" value="InterPro"/>
</dbReference>
<evidence type="ECO:0000313" key="6">
    <source>
        <dbReference type="Proteomes" id="UP000600247"/>
    </source>
</evidence>
<keyword evidence="3" id="KW-0804">Transcription</keyword>
<dbReference type="SMART" id="SM00421">
    <property type="entry name" value="HTH_LUXR"/>
    <property type="match status" value="1"/>
</dbReference>
<dbReference type="PANTHER" id="PTHR44688">
    <property type="entry name" value="DNA-BINDING TRANSCRIPTIONAL ACTIVATOR DEVR_DOSR"/>
    <property type="match status" value="1"/>
</dbReference>
<keyword evidence="1" id="KW-0805">Transcription regulation</keyword>
<dbReference type="Proteomes" id="UP000600247">
    <property type="component" value="Unassembled WGS sequence"/>
</dbReference>
<feature type="domain" description="HTH luxR-type" evidence="4">
    <location>
        <begin position="811"/>
        <end position="876"/>
    </location>
</feature>
<dbReference type="Gene3D" id="1.10.10.10">
    <property type="entry name" value="Winged helix-like DNA-binding domain superfamily/Winged helix DNA-binding domain"/>
    <property type="match status" value="1"/>
</dbReference>
<proteinExistence type="predicted"/>
<dbReference type="PRINTS" id="PR00038">
    <property type="entry name" value="HTHLUXR"/>
</dbReference>
<keyword evidence="2" id="KW-0238">DNA-binding</keyword>
<name>A0A917HLK2_9BACL</name>
<dbReference type="InterPro" id="IPR027417">
    <property type="entry name" value="P-loop_NTPase"/>
</dbReference>
<dbReference type="Pfam" id="PF00196">
    <property type="entry name" value="GerE"/>
    <property type="match status" value="1"/>
</dbReference>
<evidence type="ECO:0000256" key="3">
    <source>
        <dbReference type="ARBA" id="ARBA00023163"/>
    </source>
</evidence>
<dbReference type="CDD" id="cd06170">
    <property type="entry name" value="LuxR_C_like"/>
    <property type="match status" value="1"/>
</dbReference>
<dbReference type="Pfam" id="PF17874">
    <property type="entry name" value="TPR_MalT"/>
    <property type="match status" value="1"/>
</dbReference>
<dbReference type="SUPFAM" id="SSF48452">
    <property type="entry name" value="TPR-like"/>
    <property type="match status" value="1"/>
</dbReference>
<dbReference type="Pfam" id="PF25873">
    <property type="entry name" value="WHD_MalT"/>
    <property type="match status" value="1"/>
</dbReference>
<dbReference type="InterPro" id="IPR016032">
    <property type="entry name" value="Sig_transdc_resp-reg_C-effctor"/>
</dbReference>
<dbReference type="InterPro" id="IPR036388">
    <property type="entry name" value="WH-like_DNA-bd_sf"/>
</dbReference>
<evidence type="ECO:0000256" key="2">
    <source>
        <dbReference type="ARBA" id="ARBA00023125"/>
    </source>
</evidence>
<dbReference type="PROSITE" id="PS00622">
    <property type="entry name" value="HTH_LUXR_1"/>
    <property type="match status" value="1"/>
</dbReference>
<dbReference type="SUPFAM" id="SSF46894">
    <property type="entry name" value="C-terminal effector domain of the bipartite response regulators"/>
    <property type="match status" value="1"/>
</dbReference>
<dbReference type="SUPFAM" id="SSF52540">
    <property type="entry name" value="P-loop containing nucleoside triphosphate hydrolases"/>
    <property type="match status" value="1"/>
</dbReference>
<dbReference type="InterPro" id="IPR000792">
    <property type="entry name" value="Tscrpt_reg_LuxR_C"/>
</dbReference>
<gene>
    <name evidence="5" type="ORF">GCM10010918_45070</name>
</gene>
<accession>A0A917HLK2</accession>
<dbReference type="Gene3D" id="3.40.50.300">
    <property type="entry name" value="P-loop containing nucleotide triphosphate hydrolases"/>
    <property type="match status" value="1"/>
</dbReference>
<dbReference type="PANTHER" id="PTHR44688:SF16">
    <property type="entry name" value="DNA-BINDING TRANSCRIPTIONAL ACTIVATOR DEVR_DOSR"/>
    <property type="match status" value="1"/>
</dbReference>
<sequence>MLDSAILVKTKTALPLHKQGWINRGRLLEQLERGSNGKLIAVCAPAGFGKTTLVTQWLNQSNHPAVWLSIDEMDNDEMRFWRYVNQAASAILPLDGMNQLDQLASSLPGVSIRTYIDALINELYVLESPLSIVFDDFHLLTNASVYEHLAYLIEYLPQQVHLIVTSRDVLPFSTAKWLAKGQYTEINASQLSFTLDETVSYYAAYSNNNTVIPPLAERHIRKLHNRTEGWVTGLQLISLSLQTVDSFDRFIDAFTGYNRNIASYLFHEVVSQLPDRTRRFLEYTTLLPRMNASLCEALTGDTDSQEMLEQLRFKNLFILPLDDTGEWFRYHHLFSEYVQNDFKRGSSKEQWLNTHCNASQWFANEGMLDEAIDYAFAGEDYNNAERLIQRHMTKVLRQGEFATLLRWFERFPSSFALAPDMQLLYTFCLVVTGQIDKAEGMLSEVEQLVSRLPKGEEKSRLHSDILFVTSNLLFSGGSYERWFAFSQLLIGDSLPRNPLYYNFNYNLSEPLVRRTLFGLKGTLSPETEQIGLMFRNVLEGQGWEESLINLYLVQSLIEGYYEWNRLEDSRVLLPIVDRAAQQNRIPGLFVPNRLAQSMIYSAQGQHQLARDTLDEAIEQLEKPSSDADSYNTSSPHWLRQLQAGRTRIFMLEGRITSARVEVAKLGLKLQERPTFDRYYEYMTLIRLLSAQRKPSEALRLLELLLPQAFRENSLISIVEIYILQACIHYRLGHKETAKTCILEALGLGCANGYIRSFLDEGKTMAALLQRLLEENDVTTTLEDPIADYVSMLLRLLFSEETTAAPSSPGTALTLTEPLSPGELQLLELIRQGETNKRIALKLGLSEGTVKVYVSRIYGKLGVSSRTQALAAAQTLQLLEQA</sequence>
<dbReference type="AlphaFoldDB" id="A0A917HLK2"/>
<dbReference type="Gene3D" id="1.25.40.10">
    <property type="entry name" value="Tetratricopeptide repeat domain"/>
    <property type="match status" value="1"/>
</dbReference>
<dbReference type="EMBL" id="BMHY01000010">
    <property type="protein sequence ID" value="GGG82621.1"/>
    <property type="molecule type" value="Genomic_DNA"/>
</dbReference>
<evidence type="ECO:0000313" key="5">
    <source>
        <dbReference type="EMBL" id="GGG82621.1"/>
    </source>
</evidence>
<reference evidence="5 6" key="1">
    <citation type="journal article" date="2014" name="Int. J. Syst. Evol. Microbiol.">
        <title>Complete genome sequence of Corynebacterium casei LMG S-19264T (=DSM 44701T), isolated from a smear-ripened cheese.</title>
        <authorList>
            <consortium name="US DOE Joint Genome Institute (JGI-PGF)"/>
            <person name="Walter F."/>
            <person name="Albersmeier A."/>
            <person name="Kalinowski J."/>
            <person name="Ruckert C."/>
        </authorList>
    </citation>
    <scope>NUCLEOTIDE SEQUENCE [LARGE SCALE GENOMIC DNA]</scope>
    <source>
        <strain evidence="5 6">CGMCC 1.15286</strain>
    </source>
</reference>
<dbReference type="PROSITE" id="PS50043">
    <property type="entry name" value="HTH_LUXR_2"/>
    <property type="match status" value="1"/>
</dbReference>
<keyword evidence="6" id="KW-1185">Reference proteome</keyword>
<dbReference type="InterPro" id="IPR041617">
    <property type="entry name" value="TPR_MalT"/>
</dbReference>
<dbReference type="RefSeq" id="WP_188891652.1">
    <property type="nucleotide sequence ID" value="NZ_BMHY01000010.1"/>
</dbReference>
<dbReference type="InterPro" id="IPR011990">
    <property type="entry name" value="TPR-like_helical_dom_sf"/>
</dbReference>